<evidence type="ECO:0000313" key="3">
    <source>
        <dbReference type="Proteomes" id="UP000078046"/>
    </source>
</evidence>
<dbReference type="Pfam" id="PF13843">
    <property type="entry name" value="DDE_Tnp_1_7"/>
    <property type="match status" value="1"/>
</dbReference>
<dbReference type="Proteomes" id="UP000078046">
    <property type="component" value="Unassembled WGS sequence"/>
</dbReference>
<protein>
    <recommendedName>
        <fullName evidence="1">PiggyBac transposable element-derived protein domain-containing protein</fullName>
    </recommendedName>
</protein>
<accession>A0A177B2J6</accession>
<proteinExistence type="predicted"/>
<evidence type="ECO:0000259" key="1">
    <source>
        <dbReference type="Pfam" id="PF13843"/>
    </source>
</evidence>
<name>A0A177B2J6_9BILA</name>
<organism evidence="2 3">
    <name type="scientific">Intoshia linei</name>
    <dbReference type="NCBI Taxonomy" id="1819745"/>
    <lineage>
        <taxon>Eukaryota</taxon>
        <taxon>Metazoa</taxon>
        <taxon>Spiralia</taxon>
        <taxon>Lophotrochozoa</taxon>
        <taxon>Mesozoa</taxon>
        <taxon>Orthonectida</taxon>
        <taxon>Rhopaluridae</taxon>
        <taxon>Intoshia</taxon>
    </lineage>
</organism>
<evidence type="ECO:0000313" key="2">
    <source>
        <dbReference type="EMBL" id="OAF68498.1"/>
    </source>
</evidence>
<reference evidence="2 3" key="1">
    <citation type="submission" date="2016-04" db="EMBL/GenBank/DDBJ databases">
        <title>The genome of Intoshia linei affirms orthonectids as highly simplified spiralians.</title>
        <authorList>
            <person name="Mikhailov K.V."/>
            <person name="Slusarev G.S."/>
            <person name="Nikitin M.A."/>
            <person name="Logacheva M.D."/>
            <person name="Penin A."/>
            <person name="Aleoshin V."/>
            <person name="Panchin Y.V."/>
        </authorList>
    </citation>
    <scope>NUCLEOTIDE SEQUENCE [LARGE SCALE GENOMIC DNA]</scope>
    <source>
        <strain evidence="2">Intl2013</strain>
        <tissue evidence="2">Whole animal</tissue>
    </source>
</reference>
<dbReference type="InterPro" id="IPR029526">
    <property type="entry name" value="PGBD"/>
</dbReference>
<keyword evidence="3" id="KW-1185">Reference proteome</keyword>
<dbReference type="AlphaFoldDB" id="A0A177B2J6"/>
<gene>
    <name evidence="2" type="ORF">A3Q56_03622</name>
</gene>
<comment type="caution">
    <text evidence="2">The sequence shown here is derived from an EMBL/GenBank/DDBJ whole genome shotgun (WGS) entry which is preliminary data.</text>
</comment>
<dbReference type="EMBL" id="LWCA01000435">
    <property type="protein sequence ID" value="OAF68498.1"/>
    <property type="molecule type" value="Genomic_DNA"/>
</dbReference>
<sequence>MKLPQFKLFWSSPIFKQIKVIDTMSYEKFNLINSNISCLPMEKSDKKRIIPETTSKIITYINELCHQVYSSSENLSIDEGIIKFKGRVHFKTFNSMKPIKVGLKM</sequence>
<feature type="domain" description="PiggyBac transposable element-derived protein" evidence="1">
    <location>
        <begin position="1"/>
        <end position="105"/>
    </location>
</feature>
<dbReference type="OrthoDB" id="6157626at2759"/>